<gene>
    <name evidence="1" type="ORF">HMPREF1064_03765</name>
</gene>
<proteinExistence type="predicted"/>
<evidence type="ECO:0000313" key="2">
    <source>
        <dbReference type="Proteomes" id="UP000005974"/>
    </source>
</evidence>
<organism evidence="1 2">
    <name type="scientific">Phocaeicola dorei CL02T12C06</name>
    <dbReference type="NCBI Taxonomy" id="997876"/>
    <lineage>
        <taxon>Bacteria</taxon>
        <taxon>Pseudomonadati</taxon>
        <taxon>Bacteroidota</taxon>
        <taxon>Bacteroidia</taxon>
        <taxon>Bacteroidales</taxon>
        <taxon>Bacteroidaceae</taxon>
        <taxon>Phocaeicola</taxon>
    </lineage>
</organism>
<reference evidence="1 2" key="1">
    <citation type="submission" date="2012-02" db="EMBL/GenBank/DDBJ databases">
        <title>The Genome Sequence of Bacteroides dorei CL02T12C06.</title>
        <authorList>
            <consortium name="The Broad Institute Genome Sequencing Platform"/>
            <person name="Earl A."/>
            <person name="Ward D."/>
            <person name="Feldgarden M."/>
            <person name="Gevers D."/>
            <person name="Zitomersky N.L."/>
            <person name="Coyne M.J."/>
            <person name="Comstock L.E."/>
            <person name="Young S.K."/>
            <person name="Zeng Q."/>
            <person name="Gargeya S."/>
            <person name="Fitzgerald M."/>
            <person name="Haas B."/>
            <person name="Abouelleil A."/>
            <person name="Alvarado L."/>
            <person name="Arachchi H.M."/>
            <person name="Berlin A."/>
            <person name="Chapman S.B."/>
            <person name="Gearin G."/>
            <person name="Goldberg J."/>
            <person name="Griggs A."/>
            <person name="Gujja S."/>
            <person name="Hansen M."/>
            <person name="Heiman D."/>
            <person name="Howarth C."/>
            <person name="Larimer J."/>
            <person name="Lui A."/>
            <person name="MacDonald P.J.P."/>
            <person name="McCowen C."/>
            <person name="Montmayeur A."/>
            <person name="Murphy C."/>
            <person name="Neiman D."/>
            <person name="Pearson M."/>
            <person name="Priest M."/>
            <person name="Roberts A."/>
            <person name="Saif S."/>
            <person name="Shea T."/>
            <person name="Sisk P."/>
            <person name="Stolte C."/>
            <person name="Sykes S."/>
            <person name="Wortman J."/>
            <person name="Nusbaum C."/>
            <person name="Birren B."/>
        </authorList>
    </citation>
    <scope>NUCLEOTIDE SEQUENCE [LARGE SCALE GENOMIC DNA]</scope>
    <source>
        <strain evidence="1 2">CL02T12C06</strain>
    </source>
</reference>
<protein>
    <submittedName>
        <fullName evidence="1">Uncharacterized protein</fullName>
    </submittedName>
</protein>
<dbReference type="AlphaFoldDB" id="I8VW04"/>
<keyword evidence="2" id="KW-1185">Reference proteome</keyword>
<sequence>MIMEIKMNNSLTFDEVADKLGCSVEDLQKIALENGLIDENGNPTEMAIREGLFSQYATMEDEYGTVNITVTQSLNITFTI</sequence>
<comment type="caution">
    <text evidence="1">The sequence shown here is derived from an EMBL/GenBank/DDBJ whole genome shotgun (WGS) entry which is preliminary data.</text>
</comment>
<dbReference type="EMBL" id="AGXJ01000070">
    <property type="protein sequence ID" value="EIY29567.1"/>
    <property type="molecule type" value="Genomic_DNA"/>
</dbReference>
<dbReference type="PATRIC" id="fig|997876.3.peg.3930"/>
<evidence type="ECO:0000313" key="1">
    <source>
        <dbReference type="EMBL" id="EIY29567.1"/>
    </source>
</evidence>
<name>I8VW04_9BACT</name>
<dbReference type="Proteomes" id="UP000005974">
    <property type="component" value="Unassembled WGS sequence"/>
</dbReference>
<accession>I8VW04</accession>
<dbReference type="HOGENOM" id="CLU_2582316_0_0_10"/>